<comment type="similarity">
    <text evidence="1">Belongs to the helicase family. DnaB subfamily.</text>
</comment>
<dbReference type="OrthoDB" id="4836904at2"/>
<dbReference type="GO" id="GO:0006269">
    <property type="term" value="P:DNA replication, synthesis of primer"/>
    <property type="evidence" value="ECO:0007669"/>
    <property type="project" value="UniProtKB-KW"/>
</dbReference>
<dbReference type="GO" id="GO:0016787">
    <property type="term" value="F:hydrolase activity"/>
    <property type="evidence" value="ECO:0007669"/>
    <property type="project" value="UniProtKB-KW"/>
</dbReference>
<dbReference type="Proteomes" id="UP000006055">
    <property type="component" value="Chromosome"/>
</dbReference>
<dbReference type="PANTHER" id="PTHR30153:SF2">
    <property type="entry name" value="REPLICATIVE DNA HELICASE"/>
    <property type="match status" value="1"/>
</dbReference>
<evidence type="ECO:0000256" key="3">
    <source>
        <dbReference type="ARBA" id="ARBA00022705"/>
    </source>
</evidence>
<dbReference type="STRING" id="706587.Desti_2590"/>
<dbReference type="RefSeq" id="WP_014810412.1">
    <property type="nucleotide sequence ID" value="NC_018025.1"/>
</dbReference>
<evidence type="ECO:0000256" key="8">
    <source>
        <dbReference type="ARBA" id="ARBA00023125"/>
    </source>
</evidence>
<evidence type="ECO:0000256" key="9">
    <source>
        <dbReference type="ARBA" id="ARBA00023235"/>
    </source>
</evidence>
<dbReference type="SUPFAM" id="SSF52540">
    <property type="entry name" value="P-loop containing nucleoside triphosphate hydrolases"/>
    <property type="match status" value="1"/>
</dbReference>
<dbReference type="KEGG" id="dti:Desti_2590"/>
<keyword evidence="8" id="KW-0238">DNA-binding</keyword>
<dbReference type="GO" id="GO:0005524">
    <property type="term" value="F:ATP binding"/>
    <property type="evidence" value="ECO:0007669"/>
    <property type="project" value="UniProtKB-KW"/>
</dbReference>
<evidence type="ECO:0000313" key="13">
    <source>
        <dbReference type="EMBL" id="AFM25270.1"/>
    </source>
</evidence>
<evidence type="ECO:0000259" key="12">
    <source>
        <dbReference type="PROSITE" id="PS51199"/>
    </source>
</evidence>
<evidence type="ECO:0000313" key="14">
    <source>
        <dbReference type="Proteomes" id="UP000006055"/>
    </source>
</evidence>
<reference evidence="14" key="1">
    <citation type="submission" date="2012-06" db="EMBL/GenBank/DDBJ databases">
        <title>Complete sequence of chromosome of Desulfomonile tiedjei DSM 6799.</title>
        <authorList>
            <person name="Lucas S."/>
            <person name="Copeland A."/>
            <person name="Lapidus A."/>
            <person name="Glavina del Rio T."/>
            <person name="Dalin E."/>
            <person name="Tice H."/>
            <person name="Bruce D."/>
            <person name="Goodwin L."/>
            <person name="Pitluck S."/>
            <person name="Peters L."/>
            <person name="Ovchinnikova G."/>
            <person name="Zeytun A."/>
            <person name="Lu M."/>
            <person name="Kyrpides N."/>
            <person name="Mavromatis K."/>
            <person name="Ivanova N."/>
            <person name="Brettin T."/>
            <person name="Detter J.C."/>
            <person name="Han C."/>
            <person name="Larimer F."/>
            <person name="Land M."/>
            <person name="Hauser L."/>
            <person name="Markowitz V."/>
            <person name="Cheng J.-F."/>
            <person name="Hugenholtz P."/>
            <person name="Woyke T."/>
            <person name="Wu D."/>
            <person name="Spring S."/>
            <person name="Schroeder M."/>
            <person name="Brambilla E."/>
            <person name="Klenk H.-P."/>
            <person name="Eisen J.A."/>
        </authorList>
    </citation>
    <scope>NUCLEOTIDE SEQUENCE [LARGE SCALE GENOMIC DNA]</scope>
    <source>
        <strain evidence="14">ATCC 49306 / DSM 6799 / DCB-1</strain>
    </source>
</reference>
<dbReference type="HOGENOM" id="CLU_549456_0_0_7"/>
<keyword evidence="7" id="KW-0067">ATP-binding</keyword>
<keyword evidence="2" id="KW-0639">Primosome</keyword>
<evidence type="ECO:0000256" key="6">
    <source>
        <dbReference type="ARBA" id="ARBA00022806"/>
    </source>
</evidence>
<dbReference type="PANTHER" id="PTHR30153">
    <property type="entry name" value="REPLICATIVE DNA HELICASE DNAB"/>
    <property type="match status" value="1"/>
</dbReference>
<keyword evidence="5" id="KW-0378">Hydrolase</keyword>
<evidence type="ECO:0000256" key="5">
    <source>
        <dbReference type="ARBA" id="ARBA00022801"/>
    </source>
</evidence>
<dbReference type="GO" id="GO:0005829">
    <property type="term" value="C:cytosol"/>
    <property type="evidence" value="ECO:0007669"/>
    <property type="project" value="TreeGrafter"/>
</dbReference>
<dbReference type="InterPro" id="IPR027417">
    <property type="entry name" value="P-loop_NTPase"/>
</dbReference>
<dbReference type="EMBL" id="CP003360">
    <property type="protein sequence ID" value="AFM25270.1"/>
    <property type="molecule type" value="Genomic_DNA"/>
</dbReference>
<protein>
    <recommendedName>
        <fullName evidence="10">DNA 5'-3' helicase</fullName>
        <ecNumber evidence="10">5.6.2.3</ecNumber>
    </recommendedName>
</protein>
<dbReference type="InterPro" id="IPR016136">
    <property type="entry name" value="DNA_helicase_N/primase_C"/>
</dbReference>
<name>I4C6S9_DESTA</name>
<dbReference type="Gene3D" id="3.40.50.300">
    <property type="entry name" value="P-loop containing nucleotide triphosphate hydrolases"/>
    <property type="match status" value="1"/>
</dbReference>
<dbReference type="eggNOG" id="COG0305">
    <property type="taxonomic scope" value="Bacteria"/>
</dbReference>
<organism evidence="13 14">
    <name type="scientific">Desulfomonile tiedjei (strain ATCC 49306 / DSM 6799 / DCB-1)</name>
    <dbReference type="NCBI Taxonomy" id="706587"/>
    <lineage>
        <taxon>Bacteria</taxon>
        <taxon>Pseudomonadati</taxon>
        <taxon>Thermodesulfobacteriota</taxon>
        <taxon>Desulfomonilia</taxon>
        <taxon>Desulfomonilales</taxon>
        <taxon>Desulfomonilaceae</taxon>
        <taxon>Desulfomonile</taxon>
    </lineage>
</organism>
<dbReference type="GO" id="GO:0003677">
    <property type="term" value="F:DNA binding"/>
    <property type="evidence" value="ECO:0007669"/>
    <property type="project" value="UniProtKB-KW"/>
</dbReference>
<keyword evidence="3" id="KW-0235">DNA replication</keyword>
<gene>
    <name evidence="13" type="ordered locus">Desti_2590</name>
</gene>
<dbReference type="Pfam" id="PF03796">
    <property type="entry name" value="DnaB_C"/>
    <property type="match status" value="1"/>
</dbReference>
<dbReference type="PROSITE" id="PS51199">
    <property type="entry name" value="SF4_HELICASE"/>
    <property type="match status" value="1"/>
</dbReference>
<dbReference type="Gene3D" id="1.10.860.10">
    <property type="entry name" value="DNAb Helicase, Chain A"/>
    <property type="match status" value="1"/>
</dbReference>
<dbReference type="EC" id="5.6.2.3" evidence="10"/>
<dbReference type="SUPFAM" id="SSF48024">
    <property type="entry name" value="N-terminal domain of DnaB helicase"/>
    <property type="match status" value="1"/>
</dbReference>
<keyword evidence="14" id="KW-1185">Reference proteome</keyword>
<evidence type="ECO:0000256" key="10">
    <source>
        <dbReference type="ARBA" id="ARBA00044969"/>
    </source>
</evidence>
<evidence type="ECO:0000256" key="2">
    <source>
        <dbReference type="ARBA" id="ARBA00022515"/>
    </source>
</evidence>
<accession>I4C6S9</accession>
<sequence>MSKELEAKVLVALLSDRYLLSRVMSDGFSPDIFADPNYKIIFKTAYEMSQLPGQVVDWITIESNLKNRNWLTPELIQAISVLKTDVVPEADQMMAYVEILKDRGLREKTLKLSQVMANYALGKGQYQDQDFLDFSSRIIQTLIELQKQKVKKRITPLKETIREINETTNRPRVEKKLLGFSIYPHERLEHLLSGIRKGFYYGIAGPPRRGKTTFALDLASRLAEKNRFPVLFYTWEQTRKTLAARLLGRECYINPVKLLTEVNPEEQQRHALVQKVIERSQAYSNHLFVIEAGRQDTIERIKAQAYNVMHEFRTNHISIFFDYLQKIPLGRQYEDIRGQVNEASAQLADLSLELECPVFAISAMDKEGCKLDEKPPSYDEFSTTLYARPTMHNCVGGGDLEYDLDVAMVLSKDWIATKNLHDRLSIKGKEAKMPDLPQIDIINLHIDKNRDSAGESSPTIQYAFFININKFVEVGYKTEEEYTKEFKGFAKAEDMFGTLLDTGIFKL</sequence>
<keyword evidence="6 13" id="KW-0347">Helicase</keyword>
<proteinExistence type="inferred from homology"/>
<evidence type="ECO:0000256" key="11">
    <source>
        <dbReference type="ARBA" id="ARBA00048954"/>
    </source>
</evidence>
<dbReference type="AlphaFoldDB" id="I4C6S9"/>
<comment type="catalytic activity">
    <reaction evidence="11">
        <text>ATP + H2O = ADP + phosphate + H(+)</text>
        <dbReference type="Rhea" id="RHEA:13065"/>
        <dbReference type="ChEBI" id="CHEBI:15377"/>
        <dbReference type="ChEBI" id="CHEBI:15378"/>
        <dbReference type="ChEBI" id="CHEBI:30616"/>
        <dbReference type="ChEBI" id="CHEBI:43474"/>
        <dbReference type="ChEBI" id="CHEBI:456216"/>
        <dbReference type="EC" id="5.6.2.3"/>
    </reaction>
</comment>
<dbReference type="GO" id="GO:1990077">
    <property type="term" value="C:primosome complex"/>
    <property type="evidence" value="ECO:0007669"/>
    <property type="project" value="UniProtKB-KW"/>
</dbReference>
<evidence type="ECO:0000256" key="4">
    <source>
        <dbReference type="ARBA" id="ARBA00022741"/>
    </source>
</evidence>
<dbReference type="GO" id="GO:0043139">
    <property type="term" value="F:5'-3' DNA helicase activity"/>
    <property type="evidence" value="ECO:0007669"/>
    <property type="project" value="UniProtKB-EC"/>
</dbReference>
<keyword evidence="9" id="KW-0413">Isomerase</keyword>
<dbReference type="Pfam" id="PF00772">
    <property type="entry name" value="DnaB"/>
    <property type="match status" value="1"/>
</dbReference>
<evidence type="ECO:0000256" key="7">
    <source>
        <dbReference type="ARBA" id="ARBA00022840"/>
    </source>
</evidence>
<dbReference type="InterPro" id="IPR036185">
    <property type="entry name" value="DNA_heli_DnaB-like_N_sf"/>
</dbReference>
<evidence type="ECO:0000256" key="1">
    <source>
        <dbReference type="ARBA" id="ARBA00008428"/>
    </source>
</evidence>
<keyword evidence="4" id="KW-0547">Nucleotide-binding</keyword>
<dbReference type="InterPro" id="IPR007694">
    <property type="entry name" value="DNA_helicase_DnaB-like_C"/>
</dbReference>
<feature type="domain" description="SF4 helicase" evidence="12">
    <location>
        <begin position="174"/>
        <end position="478"/>
    </location>
</feature>
<dbReference type="InterPro" id="IPR007693">
    <property type="entry name" value="DNA_helicase_DnaB-like_N"/>
</dbReference>